<dbReference type="CDD" id="cd00167">
    <property type="entry name" value="SANT"/>
    <property type="match status" value="1"/>
</dbReference>
<dbReference type="PROSITE" id="PS51294">
    <property type="entry name" value="HTH_MYB"/>
    <property type="match status" value="1"/>
</dbReference>
<dbReference type="Gene3D" id="1.10.10.60">
    <property type="entry name" value="Homeodomain-like"/>
    <property type="match status" value="1"/>
</dbReference>
<dbReference type="SMART" id="SM00717">
    <property type="entry name" value="SANT"/>
    <property type="match status" value="1"/>
</dbReference>
<comment type="subcellular location">
    <subcellularLocation>
        <location evidence="1">Nucleus</location>
    </subcellularLocation>
</comment>
<dbReference type="EMBL" id="QGKW02001940">
    <property type="protein sequence ID" value="KAF2559256.1"/>
    <property type="molecule type" value="Genomic_DNA"/>
</dbReference>
<evidence type="ECO:0000313" key="5">
    <source>
        <dbReference type="EMBL" id="KAF2559256.1"/>
    </source>
</evidence>
<feature type="domain" description="Myb-like" evidence="3">
    <location>
        <begin position="1"/>
        <end position="47"/>
    </location>
</feature>
<dbReference type="SUPFAM" id="SSF46689">
    <property type="entry name" value="Homeodomain-like"/>
    <property type="match status" value="1"/>
</dbReference>
<evidence type="ECO:0000313" key="6">
    <source>
        <dbReference type="Proteomes" id="UP000712281"/>
    </source>
</evidence>
<dbReference type="InterPro" id="IPR017930">
    <property type="entry name" value="Myb_dom"/>
</dbReference>
<dbReference type="Pfam" id="PF00249">
    <property type="entry name" value="Myb_DNA-binding"/>
    <property type="match status" value="1"/>
</dbReference>
<dbReference type="GO" id="GO:0005634">
    <property type="term" value="C:nucleus"/>
    <property type="evidence" value="ECO:0007669"/>
    <property type="project" value="UniProtKB-SubCell"/>
</dbReference>
<name>A0A8S9HSV4_BRACR</name>
<organism evidence="5 6">
    <name type="scientific">Brassica cretica</name>
    <name type="common">Mustard</name>
    <dbReference type="NCBI Taxonomy" id="69181"/>
    <lineage>
        <taxon>Eukaryota</taxon>
        <taxon>Viridiplantae</taxon>
        <taxon>Streptophyta</taxon>
        <taxon>Embryophyta</taxon>
        <taxon>Tracheophyta</taxon>
        <taxon>Spermatophyta</taxon>
        <taxon>Magnoliopsida</taxon>
        <taxon>eudicotyledons</taxon>
        <taxon>Gunneridae</taxon>
        <taxon>Pentapetalae</taxon>
        <taxon>rosids</taxon>
        <taxon>malvids</taxon>
        <taxon>Brassicales</taxon>
        <taxon>Brassicaceae</taxon>
        <taxon>Brassiceae</taxon>
        <taxon>Brassica</taxon>
    </lineage>
</organism>
<evidence type="ECO:0008006" key="7">
    <source>
        <dbReference type="Google" id="ProtNLM"/>
    </source>
</evidence>
<reference evidence="5" key="1">
    <citation type="submission" date="2019-12" db="EMBL/GenBank/DDBJ databases">
        <title>Genome sequencing and annotation of Brassica cretica.</title>
        <authorList>
            <person name="Studholme D.J."/>
            <person name="Sarris P.F."/>
        </authorList>
    </citation>
    <scope>NUCLEOTIDE SEQUENCE</scope>
    <source>
        <strain evidence="5">PFS-001/15</strain>
        <tissue evidence="5">Leaf</tissue>
    </source>
</reference>
<dbReference type="InterPro" id="IPR009057">
    <property type="entry name" value="Homeodomain-like_sf"/>
</dbReference>
<gene>
    <name evidence="5" type="ORF">F2Q68_00017421</name>
</gene>
<protein>
    <recommendedName>
        <fullName evidence="7">Myb-like domain-containing protein</fullName>
    </recommendedName>
</protein>
<dbReference type="PROSITE" id="PS50090">
    <property type="entry name" value="MYB_LIKE"/>
    <property type="match status" value="1"/>
</dbReference>
<dbReference type="InterPro" id="IPR001005">
    <property type="entry name" value="SANT/Myb"/>
</dbReference>
<evidence type="ECO:0000256" key="2">
    <source>
        <dbReference type="ARBA" id="ARBA00023242"/>
    </source>
</evidence>
<proteinExistence type="predicted"/>
<evidence type="ECO:0000259" key="3">
    <source>
        <dbReference type="PROSITE" id="PS50090"/>
    </source>
</evidence>
<keyword evidence="2" id="KW-0539">Nucleus</keyword>
<feature type="domain" description="HTH myb-type" evidence="4">
    <location>
        <begin position="1"/>
        <end position="42"/>
    </location>
</feature>
<accession>A0A8S9HSV4</accession>
<evidence type="ECO:0000259" key="4">
    <source>
        <dbReference type="PROSITE" id="PS51294"/>
    </source>
</evidence>
<dbReference type="AlphaFoldDB" id="A0A8S9HSV4"/>
<comment type="caution">
    <text evidence="5">The sequence shown here is derived from an EMBL/GenBank/DDBJ whole genome shotgun (WGS) entry which is preliminary data.</text>
</comment>
<evidence type="ECO:0000256" key="1">
    <source>
        <dbReference type="ARBA" id="ARBA00004123"/>
    </source>
</evidence>
<dbReference type="Proteomes" id="UP000712281">
    <property type="component" value="Unassembled WGS sequence"/>
</dbReference>
<sequence length="91" mass="10272">MWGVSEDEVLKAGVVKYGTNAWKQVAASMFSDRRSWRDCKERFELITEKVRATEKSPVQLLLGDTIPRGLLFDLSGLATVFRENVGLQVPE</sequence>